<dbReference type="OrthoDB" id="9806179at2"/>
<evidence type="ECO:0000256" key="1">
    <source>
        <dbReference type="ARBA" id="ARBA00023002"/>
    </source>
</evidence>
<dbReference type="EMBL" id="QXDL01000023">
    <property type="protein sequence ID" value="RIH88932.1"/>
    <property type="molecule type" value="Genomic_DNA"/>
</dbReference>
<dbReference type="EC" id="1.-.-.-" evidence="2"/>
<dbReference type="SUPFAM" id="SSF51905">
    <property type="entry name" value="FAD/NAD(P)-binding domain"/>
    <property type="match status" value="2"/>
</dbReference>
<dbReference type="GO" id="GO:0004497">
    <property type="term" value="F:monooxygenase activity"/>
    <property type="evidence" value="ECO:0007669"/>
    <property type="project" value="TreeGrafter"/>
</dbReference>
<sequence length="360" mass="38849">MKSYEVLVIGGGQAGLAAGYFLRARGVGFAILEAGLEAVGSWPAYYDSLRLFSPAKHSSLPGMPFPGDPEHYPSRAEVIAYLRAYRQEFGLPVVLGARVRKVVEGPEGFELFTESGAHFRSRAVIAASGAYSKPYVPLLPGQQDFRGRVLHSSSYRSPGPFAGRRVVVVGAGNSAVQIAVELAQVARVSLAVREPVAFAPKHVLGRDFHDWLKFVDRVPLGHRLNLGASRLVWDNGEYRAALERGQPDQRPVFGRFTPAGVVWADGSGEAVDAVIFATGFRPNLDYLAGTRALEGGRPLHRHGVSTTVPGLYYVGLPGQRSVASATLRGVGADAALVVRHLEAHLRRPATRRLLPQPQCC</sequence>
<dbReference type="AlphaFoldDB" id="A0A399F265"/>
<comment type="caution">
    <text evidence="2">The sequence shown here is derived from an EMBL/GenBank/DDBJ whole genome shotgun (WGS) entry which is preliminary data.</text>
</comment>
<reference evidence="2 3" key="1">
    <citation type="submission" date="2018-08" db="EMBL/GenBank/DDBJ databases">
        <title>Meiothermus terrae DSM 26712 genome sequencing project.</title>
        <authorList>
            <person name="Da Costa M.S."/>
            <person name="Albuquerque L."/>
            <person name="Raposo P."/>
            <person name="Froufe H.J.C."/>
            <person name="Barroso C.S."/>
            <person name="Egas C."/>
        </authorList>
    </citation>
    <scope>NUCLEOTIDE SEQUENCE [LARGE SCALE GENOMIC DNA]</scope>
    <source>
        <strain evidence="2 3">DSM 26712</strain>
    </source>
</reference>
<dbReference type="InterPro" id="IPR036188">
    <property type="entry name" value="FAD/NAD-bd_sf"/>
</dbReference>
<dbReference type="Proteomes" id="UP000265715">
    <property type="component" value="Unassembled WGS sequence"/>
</dbReference>
<dbReference type="PRINTS" id="PR00469">
    <property type="entry name" value="PNDRDTASEII"/>
</dbReference>
<dbReference type="PRINTS" id="PR00368">
    <property type="entry name" value="FADPNR"/>
</dbReference>
<keyword evidence="3" id="KW-1185">Reference proteome</keyword>
<dbReference type="PANTHER" id="PTHR43539:SF78">
    <property type="entry name" value="FLAVIN-CONTAINING MONOOXYGENASE"/>
    <property type="match status" value="1"/>
</dbReference>
<dbReference type="GO" id="GO:0050660">
    <property type="term" value="F:flavin adenine dinucleotide binding"/>
    <property type="evidence" value="ECO:0007669"/>
    <property type="project" value="TreeGrafter"/>
</dbReference>
<keyword evidence="1 2" id="KW-0560">Oxidoreductase</keyword>
<gene>
    <name evidence="2" type="primary">czcO</name>
    <name evidence="2" type="ORF">Mterra_00883</name>
</gene>
<organism evidence="2 3">
    <name type="scientific">Calidithermus terrae</name>
    <dbReference type="NCBI Taxonomy" id="1408545"/>
    <lineage>
        <taxon>Bacteria</taxon>
        <taxon>Thermotogati</taxon>
        <taxon>Deinococcota</taxon>
        <taxon>Deinococci</taxon>
        <taxon>Thermales</taxon>
        <taxon>Thermaceae</taxon>
        <taxon>Calidithermus</taxon>
    </lineage>
</organism>
<dbReference type="Pfam" id="PF13738">
    <property type="entry name" value="Pyr_redox_3"/>
    <property type="match status" value="1"/>
</dbReference>
<evidence type="ECO:0000313" key="2">
    <source>
        <dbReference type="EMBL" id="RIH88932.1"/>
    </source>
</evidence>
<proteinExistence type="predicted"/>
<dbReference type="PANTHER" id="PTHR43539">
    <property type="entry name" value="FLAVIN-BINDING MONOOXYGENASE-LIKE PROTEIN (AFU_ORTHOLOGUE AFUA_4G09220)"/>
    <property type="match status" value="1"/>
</dbReference>
<name>A0A399F265_9DEIN</name>
<dbReference type="RefSeq" id="WP_119314080.1">
    <property type="nucleotide sequence ID" value="NZ_QXDL01000023.1"/>
</dbReference>
<protein>
    <submittedName>
        <fullName evidence="2">Putative oxidoreductase CzcO</fullName>
        <ecNumber evidence="2">1.-.-.-</ecNumber>
    </submittedName>
</protein>
<accession>A0A399F265</accession>
<evidence type="ECO:0000313" key="3">
    <source>
        <dbReference type="Proteomes" id="UP000265715"/>
    </source>
</evidence>
<dbReference type="Gene3D" id="3.50.50.60">
    <property type="entry name" value="FAD/NAD(P)-binding domain"/>
    <property type="match status" value="1"/>
</dbReference>
<dbReference type="InterPro" id="IPR050982">
    <property type="entry name" value="Auxin_biosynth/cation_transpt"/>
</dbReference>